<dbReference type="RefSeq" id="WP_139282073.1">
    <property type="nucleotide sequence ID" value="NZ_JAHWLX010000358.1"/>
</dbReference>
<keyword evidence="1" id="KW-1133">Transmembrane helix</keyword>
<keyword evidence="1" id="KW-0472">Membrane</keyword>
<protein>
    <submittedName>
        <fullName evidence="2">Uncharacterized protein</fullName>
    </submittedName>
</protein>
<comment type="caution">
    <text evidence="2">The sequence shown here is derived from an EMBL/GenBank/DDBJ whole genome shotgun (WGS) entry which is preliminary data.</text>
</comment>
<dbReference type="Proteomes" id="UP001275440">
    <property type="component" value="Unassembled WGS sequence"/>
</dbReference>
<feature type="transmembrane region" description="Helical" evidence="1">
    <location>
        <begin position="37"/>
        <end position="56"/>
    </location>
</feature>
<keyword evidence="3" id="KW-1185">Reference proteome</keyword>
<dbReference type="EMBL" id="WBMO01000005">
    <property type="protein sequence ID" value="MDV2477612.1"/>
    <property type="molecule type" value="Genomic_DNA"/>
</dbReference>
<evidence type="ECO:0000313" key="2">
    <source>
        <dbReference type="EMBL" id="MDV2477612.1"/>
    </source>
</evidence>
<name>A0ABU3WUB7_9NOCA</name>
<organism evidence="2 3">
    <name type="scientific">Rhodococcus zopfii</name>
    <dbReference type="NCBI Taxonomy" id="43772"/>
    <lineage>
        <taxon>Bacteria</taxon>
        <taxon>Bacillati</taxon>
        <taxon>Actinomycetota</taxon>
        <taxon>Actinomycetes</taxon>
        <taxon>Mycobacteriales</taxon>
        <taxon>Nocardiaceae</taxon>
        <taxon>Rhodococcus</taxon>
    </lineage>
</organism>
<feature type="transmembrane region" description="Helical" evidence="1">
    <location>
        <begin position="63"/>
        <end position="86"/>
    </location>
</feature>
<evidence type="ECO:0000256" key="1">
    <source>
        <dbReference type="SAM" id="Phobius"/>
    </source>
</evidence>
<proteinExistence type="predicted"/>
<feature type="transmembrane region" description="Helical" evidence="1">
    <location>
        <begin position="12"/>
        <end position="31"/>
    </location>
</feature>
<gene>
    <name evidence="2" type="ORF">F8M49_23515</name>
</gene>
<evidence type="ECO:0000313" key="3">
    <source>
        <dbReference type="Proteomes" id="UP001275440"/>
    </source>
</evidence>
<feature type="transmembrane region" description="Helical" evidence="1">
    <location>
        <begin position="149"/>
        <end position="168"/>
    </location>
</feature>
<reference evidence="2 3" key="1">
    <citation type="submission" date="2019-10" db="EMBL/GenBank/DDBJ databases">
        <title>Draft Genome Assembly of Rhodococcus zopfii DSM44189.</title>
        <authorList>
            <person name="Sutton J.M."/>
            <person name="Akob D.M."/>
            <person name="Bushman T.J."/>
        </authorList>
    </citation>
    <scope>NUCLEOTIDE SEQUENCE [LARGE SCALE GENOMIC DNA]</scope>
    <source>
        <strain evidence="2 3">DSM 44189</strain>
    </source>
</reference>
<keyword evidence="1" id="KW-0812">Transmembrane</keyword>
<sequence>MALRNRQGTRSRTTWLTAAFWILTLVFTYALLGLFGWWVWLVYLGAGFALTCFWWTRRRHSRYAIVFGSTCTVSVVMALAMIGWALCATVSVPVDSVGPRTVVCGSVLSPVPTGELKVTIGGADEPGALPQEGLERRCSNRLDDRGDRAAGLALMALFVAVRAAGHFVSPRTLSTV</sequence>
<accession>A0ABU3WUB7</accession>